<feature type="transmembrane region" description="Helical" evidence="7">
    <location>
        <begin position="98"/>
        <end position="120"/>
    </location>
</feature>
<keyword evidence="3 7" id="KW-0812">Transmembrane</keyword>
<keyword evidence="11" id="KW-1185">Reference proteome</keyword>
<keyword evidence="2" id="KW-0813">Transport</keyword>
<feature type="region of interest" description="Disordered" evidence="6">
    <location>
        <begin position="208"/>
        <end position="244"/>
    </location>
</feature>
<feature type="transmembrane region" description="Helical" evidence="7">
    <location>
        <begin position="175"/>
        <end position="197"/>
    </location>
</feature>
<feature type="transmembrane region" description="Helical" evidence="7">
    <location>
        <begin position="362"/>
        <end position="389"/>
    </location>
</feature>
<evidence type="ECO:0000256" key="6">
    <source>
        <dbReference type="SAM" id="MobiDB-lite"/>
    </source>
</evidence>
<dbReference type="EMBL" id="BAAAJK010000005">
    <property type="protein sequence ID" value="GAA1383605.1"/>
    <property type="molecule type" value="Genomic_DNA"/>
</dbReference>
<dbReference type="Pfam" id="PF07158">
    <property type="entry name" value="MatC_N"/>
    <property type="match status" value="1"/>
</dbReference>
<feature type="compositionally biased region" description="Low complexity" evidence="6">
    <location>
        <begin position="208"/>
        <end position="234"/>
    </location>
</feature>
<evidence type="ECO:0000256" key="3">
    <source>
        <dbReference type="ARBA" id="ARBA00022692"/>
    </source>
</evidence>
<feature type="transmembrane region" description="Helical" evidence="7">
    <location>
        <begin position="422"/>
        <end position="443"/>
    </location>
</feature>
<sequence length="444" mass="44096">MHIDVLAGLLLVAVFVLGTTTRANIGVLGLLAAFALGGFAMGESTTEILAGFPASLFLLILGVTYLFSVANSNGTMEWVIGVAARAVRGRAVAVPTGLFAGAAVITAFGAPAQVAVVMLAPIGIRLGRSCGISPFVAGLMVILGVCGGSFSPLNILAAIANQSMRDNGLEPQPAALFAGVLAANLVLAASVIVFEGLRARRRTARPVPAAVGPAGPAGSAGSAGPLGSADSAGSAGRGGSLDPVDLPPRRPIDLAVAATLAGFLFVLLGSVALELDLGALALAVALLLHLLFPRPDAMDGINWNVLLLICGLVTYIAVMTRAGTFDRVAEGLAGVGSPVVAALLVCFGAALVSAFASSTATIGTAVVLAVPLIADGGLGAVGLVIAICLSSTLVDASPFSSVGALTVAAAPKGSAPRLFRALLIWGFSMILVAPVLSVLVFVAL</sequence>
<dbReference type="InterPro" id="IPR009827">
    <property type="entry name" value="MatC_N"/>
</dbReference>
<evidence type="ECO:0000256" key="2">
    <source>
        <dbReference type="ARBA" id="ARBA00022448"/>
    </source>
</evidence>
<accession>A0ABN1XLI9</accession>
<comment type="caution">
    <text evidence="10">The sequence shown here is derived from an EMBL/GenBank/DDBJ whole genome shotgun (WGS) entry which is preliminary data.</text>
</comment>
<dbReference type="RefSeq" id="WP_344019443.1">
    <property type="nucleotide sequence ID" value="NZ_BAAAJK010000005.1"/>
</dbReference>
<feature type="transmembrane region" description="Helical" evidence="7">
    <location>
        <begin position="332"/>
        <end position="356"/>
    </location>
</feature>
<feature type="domain" description="Citrate transporter-like" evidence="8">
    <location>
        <begin position="270"/>
        <end position="442"/>
    </location>
</feature>
<proteinExistence type="predicted"/>
<feature type="transmembrane region" description="Helical" evidence="7">
    <location>
        <begin position="255"/>
        <end position="288"/>
    </location>
</feature>
<feature type="domain" description="Dicarboxylate carrier MatC N-terminal" evidence="9">
    <location>
        <begin position="1"/>
        <end position="149"/>
    </location>
</feature>
<organism evidence="10 11">
    <name type="scientific">Pseudonocardia kongjuensis</name>
    <dbReference type="NCBI Taxonomy" id="102227"/>
    <lineage>
        <taxon>Bacteria</taxon>
        <taxon>Bacillati</taxon>
        <taxon>Actinomycetota</taxon>
        <taxon>Actinomycetes</taxon>
        <taxon>Pseudonocardiales</taxon>
        <taxon>Pseudonocardiaceae</taxon>
        <taxon>Pseudonocardia</taxon>
    </lineage>
</organism>
<evidence type="ECO:0000256" key="4">
    <source>
        <dbReference type="ARBA" id="ARBA00022989"/>
    </source>
</evidence>
<keyword evidence="4 7" id="KW-1133">Transmembrane helix</keyword>
<evidence type="ECO:0000256" key="1">
    <source>
        <dbReference type="ARBA" id="ARBA00004141"/>
    </source>
</evidence>
<feature type="transmembrane region" description="Helical" evidence="7">
    <location>
        <begin position="300"/>
        <end position="320"/>
    </location>
</feature>
<name>A0ABN1XLI9_9PSEU</name>
<feature type="transmembrane region" description="Helical" evidence="7">
    <location>
        <begin position="6"/>
        <end position="36"/>
    </location>
</feature>
<gene>
    <name evidence="10" type="ORF">GCM10009613_13230</name>
</gene>
<protein>
    <submittedName>
        <fullName evidence="10">SLC13 family permease</fullName>
    </submittedName>
</protein>
<dbReference type="Pfam" id="PF03600">
    <property type="entry name" value="CitMHS"/>
    <property type="match status" value="1"/>
</dbReference>
<comment type="subcellular location">
    <subcellularLocation>
        <location evidence="1">Membrane</location>
        <topology evidence="1">Multi-pass membrane protein</topology>
    </subcellularLocation>
</comment>
<dbReference type="InterPro" id="IPR004680">
    <property type="entry name" value="Cit_transptr-like_dom"/>
</dbReference>
<reference evidence="10 11" key="1">
    <citation type="journal article" date="2019" name="Int. J. Syst. Evol. Microbiol.">
        <title>The Global Catalogue of Microorganisms (GCM) 10K type strain sequencing project: providing services to taxonomists for standard genome sequencing and annotation.</title>
        <authorList>
            <consortium name="The Broad Institute Genomics Platform"/>
            <consortium name="The Broad Institute Genome Sequencing Center for Infectious Disease"/>
            <person name="Wu L."/>
            <person name="Ma J."/>
        </authorList>
    </citation>
    <scope>NUCLEOTIDE SEQUENCE [LARGE SCALE GENOMIC DNA]</scope>
    <source>
        <strain evidence="10 11">JCM 11896</strain>
    </source>
</reference>
<evidence type="ECO:0000259" key="8">
    <source>
        <dbReference type="Pfam" id="PF03600"/>
    </source>
</evidence>
<evidence type="ECO:0000313" key="11">
    <source>
        <dbReference type="Proteomes" id="UP001501414"/>
    </source>
</evidence>
<evidence type="ECO:0000256" key="7">
    <source>
        <dbReference type="SAM" id="Phobius"/>
    </source>
</evidence>
<evidence type="ECO:0000313" key="10">
    <source>
        <dbReference type="EMBL" id="GAA1383605.1"/>
    </source>
</evidence>
<feature type="transmembrane region" description="Helical" evidence="7">
    <location>
        <begin position="48"/>
        <end position="68"/>
    </location>
</feature>
<evidence type="ECO:0000256" key="5">
    <source>
        <dbReference type="ARBA" id="ARBA00023136"/>
    </source>
</evidence>
<dbReference type="Proteomes" id="UP001501414">
    <property type="component" value="Unassembled WGS sequence"/>
</dbReference>
<keyword evidence="5 7" id="KW-0472">Membrane</keyword>
<evidence type="ECO:0000259" key="9">
    <source>
        <dbReference type="Pfam" id="PF07158"/>
    </source>
</evidence>
<feature type="transmembrane region" description="Helical" evidence="7">
    <location>
        <begin position="132"/>
        <end position="155"/>
    </location>
</feature>